<dbReference type="OMA" id="LNMRRIF"/>
<reference evidence="1 2" key="1">
    <citation type="submission" date="2016-06" db="EMBL/GenBank/DDBJ databases">
        <title>Genome of Rhinopithecus bieti.</title>
        <authorList>
            <person name="Wu"/>
            <person name="C.-I. and Zhang"/>
            <person name="Y."/>
        </authorList>
    </citation>
    <scope>NUCLEOTIDE SEQUENCE</scope>
</reference>
<dbReference type="InterPro" id="IPR039938">
    <property type="entry name" value="Sp4-like"/>
</dbReference>
<proteinExistence type="predicted"/>
<evidence type="ECO:0000313" key="1">
    <source>
        <dbReference type="Ensembl" id="ENSRBIP00000002597.1"/>
    </source>
</evidence>
<reference evidence="1" key="2">
    <citation type="submission" date="2025-08" db="UniProtKB">
        <authorList>
            <consortium name="Ensembl"/>
        </authorList>
    </citation>
    <scope>IDENTIFICATION</scope>
</reference>
<dbReference type="AlphaFoldDB" id="A0A2K6JU91"/>
<dbReference type="PANTHER" id="PTHR14947:SF24">
    <property type="entry name" value="ZINC FINGER PROTEIN 781-RELATED"/>
    <property type="match status" value="1"/>
</dbReference>
<dbReference type="PANTHER" id="PTHR14947">
    <property type="entry name" value="ZINC FINGER PROTEIN"/>
    <property type="match status" value="1"/>
</dbReference>
<dbReference type="Ensembl" id="ENSRBIT00000013782.1">
    <property type="protein sequence ID" value="ENSRBIP00000002597.1"/>
    <property type="gene ID" value="ENSRBIG00000012681.1"/>
</dbReference>
<keyword evidence="2" id="KW-1185">Reference proteome</keyword>
<evidence type="ECO:0000313" key="2">
    <source>
        <dbReference type="Proteomes" id="UP000233180"/>
    </source>
</evidence>
<organism evidence="1 2">
    <name type="scientific">Rhinopithecus bieti</name>
    <name type="common">Black snub-nosed monkey</name>
    <name type="synonym">Pygathrix bieti</name>
    <dbReference type="NCBI Taxonomy" id="61621"/>
    <lineage>
        <taxon>Eukaryota</taxon>
        <taxon>Metazoa</taxon>
        <taxon>Chordata</taxon>
        <taxon>Craniata</taxon>
        <taxon>Vertebrata</taxon>
        <taxon>Euteleostomi</taxon>
        <taxon>Mammalia</taxon>
        <taxon>Eutheria</taxon>
        <taxon>Euarchontoglires</taxon>
        <taxon>Primates</taxon>
        <taxon>Haplorrhini</taxon>
        <taxon>Catarrhini</taxon>
        <taxon>Cercopithecidae</taxon>
        <taxon>Colobinae</taxon>
        <taxon>Rhinopithecus</taxon>
    </lineage>
</organism>
<protein>
    <submittedName>
        <fullName evidence="1">Uncharacterized protein</fullName>
    </submittedName>
</protein>
<name>A0A2K6JU91_RHIBE</name>
<dbReference type="Proteomes" id="UP000233180">
    <property type="component" value="Unassembled WGS sequence"/>
</dbReference>
<reference evidence="1" key="3">
    <citation type="submission" date="2025-09" db="UniProtKB">
        <authorList>
            <consortium name="Ensembl"/>
        </authorList>
    </citation>
    <scope>IDENTIFICATION</scope>
</reference>
<sequence length="140" mass="16198">MFSPRSHMPLHMRAFVLKKSSMNAMNVRQSSLRSPSLMAVRGFMQEYALNMRRIFPSSQTVRKLLRGITINAVTMEEPLSRSQICSDAREFILEKNPMSTVNVRKTSVRIQTLIYIKKFILERNTLNVLNVEKLSQGNQH</sequence>
<accession>A0A2K6JU91</accession>